<dbReference type="RefSeq" id="WP_163741979.1">
    <property type="nucleotide sequence ID" value="NZ_JAAGOA010000018.1"/>
</dbReference>
<gene>
    <name evidence="2" type="ORF">G1H10_22540</name>
</gene>
<feature type="transmembrane region" description="Helical" evidence="1">
    <location>
        <begin position="52"/>
        <end position="74"/>
    </location>
</feature>
<name>A0A6L9SCZ1_9ACTN</name>
<feature type="transmembrane region" description="Helical" evidence="1">
    <location>
        <begin position="80"/>
        <end position="99"/>
    </location>
</feature>
<evidence type="ECO:0000313" key="3">
    <source>
        <dbReference type="Proteomes" id="UP000475214"/>
    </source>
</evidence>
<keyword evidence="1" id="KW-0472">Membrane</keyword>
<keyword evidence="1" id="KW-1133">Transmembrane helix</keyword>
<dbReference type="AlphaFoldDB" id="A0A6L9SCZ1"/>
<dbReference type="InterPro" id="IPR010994">
    <property type="entry name" value="RuvA_2-like"/>
</dbReference>
<evidence type="ECO:0000313" key="2">
    <source>
        <dbReference type="EMBL" id="NEE02947.1"/>
    </source>
</evidence>
<dbReference type="EMBL" id="JAAGOA010000018">
    <property type="protein sequence ID" value="NEE02947.1"/>
    <property type="molecule type" value="Genomic_DNA"/>
</dbReference>
<accession>A0A6L9SCZ1</accession>
<evidence type="ECO:0000256" key="1">
    <source>
        <dbReference type="SAM" id="Phobius"/>
    </source>
</evidence>
<sequence>MGRDSTRERDTSVLTAAARGLGQVLWMLIPVISLSFLAFVPATQTYWRARTAGWLAAAASLAAISAVTIGLTAADVDGSALGAPVIVGAVGGVVAAAVGRKIVFGTERPRVDPAVQRVLDERERRQAAREIAEHDPAMALELGIGRPDIPTTYDDGGLVDLNNAPASVIVHGLGWPPAVVETFVAERDARHGYASATEIGALSGIDPVLLERGADRIVVLPFLPSRGGRGVTP</sequence>
<feature type="transmembrane region" description="Helical" evidence="1">
    <location>
        <begin position="20"/>
        <end position="40"/>
    </location>
</feature>
<keyword evidence="3" id="KW-1185">Reference proteome</keyword>
<keyword evidence="1" id="KW-0812">Transmembrane</keyword>
<reference evidence="2 3" key="1">
    <citation type="submission" date="2020-02" db="EMBL/GenBank/DDBJ databases">
        <authorList>
            <person name="Li X.-J."/>
            <person name="Han X.-M."/>
        </authorList>
    </citation>
    <scope>NUCLEOTIDE SEQUENCE [LARGE SCALE GENOMIC DNA]</scope>
    <source>
        <strain evidence="2 3">CCTCC AB 2017055</strain>
    </source>
</reference>
<dbReference type="Proteomes" id="UP000475214">
    <property type="component" value="Unassembled WGS sequence"/>
</dbReference>
<organism evidence="2 3">
    <name type="scientific">Phytoactinopolyspora halotolerans</name>
    <dbReference type="NCBI Taxonomy" id="1981512"/>
    <lineage>
        <taxon>Bacteria</taxon>
        <taxon>Bacillati</taxon>
        <taxon>Actinomycetota</taxon>
        <taxon>Actinomycetes</taxon>
        <taxon>Jiangellales</taxon>
        <taxon>Jiangellaceae</taxon>
        <taxon>Phytoactinopolyspora</taxon>
    </lineage>
</organism>
<dbReference type="SUPFAM" id="SSF47781">
    <property type="entry name" value="RuvA domain 2-like"/>
    <property type="match status" value="1"/>
</dbReference>
<proteinExistence type="predicted"/>
<comment type="caution">
    <text evidence="2">The sequence shown here is derived from an EMBL/GenBank/DDBJ whole genome shotgun (WGS) entry which is preliminary data.</text>
</comment>
<protein>
    <submittedName>
        <fullName evidence="2">Helix-hairpin-helix domain-containing protein</fullName>
    </submittedName>
</protein>